<evidence type="ECO:0000256" key="1">
    <source>
        <dbReference type="ARBA" id="ARBA00008416"/>
    </source>
</evidence>
<dbReference type="PANTHER" id="PTHR43212:SF3">
    <property type="entry name" value="QUERCETIN 2,3-DIOXYGENASE"/>
    <property type="match status" value="1"/>
</dbReference>
<dbReference type="Gene3D" id="2.60.120.10">
    <property type="entry name" value="Jelly Rolls"/>
    <property type="match status" value="2"/>
</dbReference>
<dbReference type="InterPro" id="IPR011051">
    <property type="entry name" value="RmlC_Cupin_sf"/>
</dbReference>
<evidence type="ECO:0000313" key="6">
    <source>
        <dbReference type="Proteomes" id="UP001354989"/>
    </source>
</evidence>
<name>A0ABM7VFK6_9BACT</name>
<proteinExistence type="inferred from homology"/>
<dbReference type="PIRSF" id="PIRSF006232">
    <property type="entry name" value="Pirin"/>
    <property type="match status" value="1"/>
</dbReference>
<dbReference type="Pfam" id="PF02678">
    <property type="entry name" value="Pirin"/>
    <property type="match status" value="1"/>
</dbReference>
<dbReference type="PANTHER" id="PTHR43212">
    <property type="entry name" value="QUERCETIN 2,3-DIOXYGENASE"/>
    <property type="match status" value="1"/>
</dbReference>
<dbReference type="SUPFAM" id="SSF51182">
    <property type="entry name" value="RmlC-like cupins"/>
    <property type="match status" value="1"/>
</dbReference>
<dbReference type="InterPro" id="IPR003829">
    <property type="entry name" value="Pirin_N_dom"/>
</dbReference>
<evidence type="ECO:0000313" key="5">
    <source>
        <dbReference type="EMBL" id="BDC99694.1"/>
    </source>
</evidence>
<dbReference type="EMBL" id="AP025292">
    <property type="protein sequence ID" value="BDC99694.1"/>
    <property type="molecule type" value="Genomic_DNA"/>
</dbReference>
<dbReference type="Proteomes" id="UP001354989">
    <property type="component" value="Chromosome"/>
</dbReference>
<accession>A0ABM7VFK6</accession>
<keyword evidence="6" id="KW-1185">Reference proteome</keyword>
<comment type="similarity">
    <text evidence="1 2">Belongs to the pirin family.</text>
</comment>
<dbReference type="Pfam" id="PF17954">
    <property type="entry name" value="Pirin_C_2"/>
    <property type="match status" value="1"/>
</dbReference>
<dbReference type="RefSeq" id="WP_338396954.1">
    <property type="nucleotide sequence ID" value="NZ_AP025292.1"/>
</dbReference>
<dbReference type="InterPro" id="IPR041602">
    <property type="entry name" value="Quercetinase_C"/>
</dbReference>
<organism evidence="5 6">
    <name type="scientific">Persicobacter psychrovividus</name>
    <dbReference type="NCBI Taxonomy" id="387638"/>
    <lineage>
        <taxon>Bacteria</taxon>
        <taxon>Pseudomonadati</taxon>
        <taxon>Bacteroidota</taxon>
        <taxon>Cytophagia</taxon>
        <taxon>Cytophagales</taxon>
        <taxon>Persicobacteraceae</taxon>
        <taxon>Persicobacter</taxon>
    </lineage>
</organism>
<reference evidence="5 6" key="1">
    <citation type="submission" date="2021-12" db="EMBL/GenBank/DDBJ databases">
        <title>Genome sequencing of bacteria with rrn-lacking chromosome and rrn-plasmid.</title>
        <authorList>
            <person name="Anda M."/>
            <person name="Iwasaki W."/>
        </authorList>
    </citation>
    <scope>NUCLEOTIDE SEQUENCE [LARGE SCALE GENOMIC DNA]</scope>
    <source>
        <strain evidence="5 6">NBRC 101262</strain>
    </source>
</reference>
<dbReference type="CDD" id="cd02910">
    <property type="entry name" value="cupin_Yhhw_N"/>
    <property type="match status" value="1"/>
</dbReference>
<protein>
    <recommendedName>
        <fullName evidence="7">Pirin family protein</fullName>
    </recommendedName>
</protein>
<evidence type="ECO:0000256" key="2">
    <source>
        <dbReference type="RuleBase" id="RU003457"/>
    </source>
</evidence>
<sequence length="239" mass="27042">MKTTIHKATERGHANHGWLNAHHSFSFGQWYDPKKVHFGALRVLNDDIIAPGMGFGTHPHDNMEIVTIPMEGELKHRDSTGREEVIHEGEVQIMSAGSGIQHSEFNPNKDQHTNLLQIWVIPEKRNIEPRYDQKIFAQEGRQNQWQTVVSPSDENALWINQQATFAISELEAGKAVDYHLTKPEHGIYLFVMEGEISMGKDLTLGKRDAVGIEASEQVQITATQNSKVLLIEIPMLELH</sequence>
<gene>
    <name evidence="5" type="ORF">PEPS_19750</name>
</gene>
<feature type="domain" description="Quercetin 2,3-dioxygenase C-terminal cupin" evidence="4">
    <location>
        <begin position="148"/>
        <end position="233"/>
    </location>
</feature>
<feature type="domain" description="Pirin N-terminal" evidence="3">
    <location>
        <begin position="11"/>
        <end position="120"/>
    </location>
</feature>
<evidence type="ECO:0000259" key="3">
    <source>
        <dbReference type="Pfam" id="PF02678"/>
    </source>
</evidence>
<dbReference type="InterPro" id="IPR014710">
    <property type="entry name" value="RmlC-like_jellyroll"/>
</dbReference>
<evidence type="ECO:0008006" key="7">
    <source>
        <dbReference type="Google" id="ProtNLM"/>
    </source>
</evidence>
<dbReference type="InterPro" id="IPR012093">
    <property type="entry name" value="Pirin"/>
</dbReference>
<evidence type="ECO:0000259" key="4">
    <source>
        <dbReference type="Pfam" id="PF17954"/>
    </source>
</evidence>